<dbReference type="AlphaFoldDB" id="A0A167NGV7"/>
<protein>
    <submittedName>
        <fullName evidence="1">Uncharacterized protein</fullName>
    </submittedName>
</protein>
<reference evidence="1 2" key="1">
    <citation type="journal article" date="2016" name="Mol. Biol. Evol.">
        <title>Comparative Genomics of Early-Diverging Mushroom-Forming Fungi Provides Insights into the Origins of Lignocellulose Decay Capabilities.</title>
        <authorList>
            <person name="Nagy L.G."/>
            <person name="Riley R."/>
            <person name="Tritt A."/>
            <person name="Adam C."/>
            <person name="Daum C."/>
            <person name="Floudas D."/>
            <person name="Sun H."/>
            <person name="Yadav J.S."/>
            <person name="Pangilinan J."/>
            <person name="Larsson K.H."/>
            <person name="Matsuura K."/>
            <person name="Barry K."/>
            <person name="Labutti K."/>
            <person name="Kuo R."/>
            <person name="Ohm R.A."/>
            <person name="Bhattacharya S.S."/>
            <person name="Shirouzu T."/>
            <person name="Yoshinaga Y."/>
            <person name="Martin F.M."/>
            <person name="Grigoriev I.V."/>
            <person name="Hibbett D.S."/>
        </authorList>
    </citation>
    <scope>NUCLEOTIDE SEQUENCE [LARGE SCALE GENOMIC DNA]</scope>
    <source>
        <strain evidence="1 2">TUFC12733</strain>
    </source>
</reference>
<organism evidence="1 2">
    <name type="scientific">Calocera viscosa (strain TUFC12733)</name>
    <dbReference type="NCBI Taxonomy" id="1330018"/>
    <lineage>
        <taxon>Eukaryota</taxon>
        <taxon>Fungi</taxon>
        <taxon>Dikarya</taxon>
        <taxon>Basidiomycota</taxon>
        <taxon>Agaricomycotina</taxon>
        <taxon>Dacrymycetes</taxon>
        <taxon>Dacrymycetales</taxon>
        <taxon>Dacrymycetaceae</taxon>
        <taxon>Calocera</taxon>
    </lineage>
</organism>
<name>A0A167NGV7_CALVF</name>
<dbReference type="Proteomes" id="UP000076738">
    <property type="component" value="Unassembled WGS sequence"/>
</dbReference>
<proteinExistence type="predicted"/>
<sequence length="279" mass="31320">MRLNTLEVYIEIDGCRVGELKPTVADLADNGQRRASCYIVADQGRTLSVWAKCLGAGTNSDEPTSYLFTVPVDCGPAPKFYDTGTRLVTLSNRPTLLGTRKTDVPAPTVFQKMFFTGWFSSPIDPQAFKIETSLIPITFTRIYAGSTLHSQQNTSTAQYDDGTDETQSADEDVWTQNGEECNFIFYYAPFNDLQRAGILPSTDLLYAEYERLKASLELQTHKEMALSLKHAQREATLLKMWLTSEKEKVKLIQDNIAWFEKKAVVEKNVELLTGMESLA</sequence>
<keyword evidence="2" id="KW-1185">Reference proteome</keyword>
<dbReference type="EMBL" id="KV417278">
    <property type="protein sequence ID" value="KZO97694.1"/>
    <property type="molecule type" value="Genomic_DNA"/>
</dbReference>
<accession>A0A167NGV7</accession>
<evidence type="ECO:0000313" key="2">
    <source>
        <dbReference type="Proteomes" id="UP000076738"/>
    </source>
</evidence>
<gene>
    <name evidence="1" type="ORF">CALVIDRAFT_562598</name>
</gene>
<evidence type="ECO:0000313" key="1">
    <source>
        <dbReference type="EMBL" id="KZO97694.1"/>
    </source>
</evidence>